<gene>
    <name evidence="2" type="ORF">GCM10007924_21080</name>
</gene>
<organism evidence="2 3">
    <name type="scientific">Sneathiella chinensis</name>
    <dbReference type="NCBI Taxonomy" id="349750"/>
    <lineage>
        <taxon>Bacteria</taxon>
        <taxon>Pseudomonadati</taxon>
        <taxon>Pseudomonadota</taxon>
        <taxon>Alphaproteobacteria</taxon>
        <taxon>Sneathiellales</taxon>
        <taxon>Sneathiellaceae</taxon>
        <taxon>Sneathiella</taxon>
    </lineage>
</organism>
<dbReference type="InterPro" id="IPR003673">
    <property type="entry name" value="CoA-Trfase_fam_III"/>
</dbReference>
<reference evidence="2" key="1">
    <citation type="journal article" date="2014" name="Int. J. Syst. Evol. Microbiol.">
        <title>Complete genome of a new Firmicutes species belonging to the dominant human colonic microbiota ('Ruminococcus bicirculans') reveals two chromosomes and a selective capacity to utilize plant glucans.</title>
        <authorList>
            <consortium name="NISC Comparative Sequencing Program"/>
            <person name="Wegmann U."/>
            <person name="Louis P."/>
            <person name="Goesmann A."/>
            <person name="Henrissat B."/>
            <person name="Duncan S.H."/>
            <person name="Flint H.J."/>
        </authorList>
    </citation>
    <scope>NUCLEOTIDE SEQUENCE</scope>
    <source>
        <strain evidence="2">NBRC 103408</strain>
    </source>
</reference>
<name>A0ABQ5U3Y8_9PROT</name>
<dbReference type="SUPFAM" id="SSF89796">
    <property type="entry name" value="CoA-transferase family III (CaiB/BaiF)"/>
    <property type="match status" value="1"/>
</dbReference>
<dbReference type="PANTHER" id="PTHR48207">
    <property type="entry name" value="SUCCINATE--HYDROXYMETHYLGLUTARATE COA-TRANSFERASE"/>
    <property type="match status" value="1"/>
</dbReference>
<dbReference type="InterPro" id="IPR023606">
    <property type="entry name" value="CoA-Trfase_III_dom_1_sf"/>
</dbReference>
<keyword evidence="3" id="KW-1185">Reference proteome</keyword>
<keyword evidence="1 2" id="KW-0808">Transferase</keyword>
<sequence length="392" mass="42435">MNQNQAFKGLKVADFSQGVAGPYCGMMLAQGGASVTKVEPTGGDWARTLGTTYGEYCAHAIVVNLGKKSISIDLKNPEGLALARKIAEEADVVLESFRPGVMKKFGLDYDSVSKNNSNVIYLSVTGYGQEGPYSTRPVTDSAIQGFSGWMSITRDENGMPMKSGMVVIDFLTGLFAYQSVMKALIGRGVSGEGAYIDCNLMQAAAAFQSAKILEHHLEGGSPNVLYVPAGTVQTADGYVGIAVMREGHYAELCKVLGREDLIDHEDYNSREKRVVHEKPLMAEIRREFLRKTTAQWSKELEAAGVIHSPINGYADYLENEQSKAVNSYSWIDHEVVGKIPLPRIPGFDGFVNGSELAHSPLVGEHSDQVLEGLGLSEAEIAALKEKGAVFSR</sequence>
<dbReference type="PANTHER" id="PTHR48207:SF3">
    <property type="entry name" value="SUCCINATE--HYDROXYMETHYLGLUTARATE COA-TRANSFERASE"/>
    <property type="match status" value="1"/>
</dbReference>
<comment type="caution">
    <text evidence="2">The sequence shown here is derived from an EMBL/GenBank/DDBJ whole genome shotgun (WGS) entry which is preliminary data.</text>
</comment>
<dbReference type="EMBL" id="BSNF01000008">
    <property type="protein sequence ID" value="GLQ06887.1"/>
    <property type="molecule type" value="Genomic_DNA"/>
</dbReference>
<dbReference type="RefSeq" id="WP_169560987.1">
    <property type="nucleotide sequence ID" value="NZ_BSNF01000008.1"/>
</dbReference>
<dbReference type="InterPro" id="IPR050483">
    <property type="entry name" value="CoA-transferase_III_domain"/>
</dbReference>
<dbReference type="Proteomes" id="UP001161409">
    <property type="component" value="Unassembled WGS sequence"/>
</dbReference>
<evidence type="ECO:0000313" key="2">
    <source>
        <dbReference type="EMBL" id="GLQ06887.1"/>
    </source>
</evidence>
<evidence type="ECO:0000256" key="1">
    <source>
        <dbReference type="ARBA" id="ARBA00022679"/>
    </source>
</evidence>
<dbReference type="Pfam" id="PF02515">
    <property type="entry name" value="CoA_transf_3"/>
    <property type="match status" value="1"/>
</dbReference>
<dbReference type="Gene3D" id="3.40.50.10540">
    <property type="entry name" value="Crotonobetainyl-coa:carnitine coa-transferase, domain 1"/>
    <property type="match status" value="1"/>
</dbReference>
<dbReference type="GO" id="GO:0016740">
    <property type="term" value="F:transferase activity"/>
    <property type="evidence" value="ECO:0007669"/>
    <property type="project" value="UniProtKB-KW"/>
</dbReference>
<dbReference type="Gene3D" id="3.30.1540.10">
    <property type="entry name" value="formyl-coa transferase, domain 3"/>
    <property type="match status" value="1"/>
</dbReference>
<proteinExistence type="predicted"/>
<evidence type="ECO:0000313" key="3">
    <source>
        <dbReference type="Proteomes" id="UP001161409"/>
    </source>
</evidence>
<reference evidence="2" key="2">
    <citation type="submission" date="2023-01" db="EMBL/GenBank/DDBJ databases">
        <title>Draft genome sequence of Sneathiella chinensis strain NBRC 103408.</title>
        <authorList>
            <person name="Sun Q."/>
            <person name="Mori K."/>
        </authorList>
    </citation>
    <scope>NUCLEOTIDE SEQUENCE</scope>
    <source>
        <strain evidence="2">NBRC 103408</strain>
    </source>
</reference>
<dbReference type="InterPro" id="IPR044855">
    <property type="entry name" value="CoA-Trfase_III_dom3_sf"/>
</dbReference>
<accession>A0ABQ5U3Y8</accession>
<protein>
    <submittedName>
        <fullName evidence="2">CoA transferase</fullName>
    </submittedName>
</protein>